<gene>
    <name evidence="1" type="ORF">D5086_022161</name>
</gene>
<evidence type="ECO:0000313" key="2">
    <source>
        <dbReference type="Proteomes" id="UP000309997"/>
    </source>
</evidence>
<protein>
    <submittedName>
        <fullName evidence="1">Uncharacterized protein</fullName>
    </submittedName>
</protein>
<proteinExistence type="predicted"/>
<evidence type="ECO:0000313" key="1">
    <source>
        <dbReference type="EMBL" id="KAL3576878.1"/>
    </source>
</evidence>
<keyword evidence="2" id="KW-1185">Reference proteome</keyword>
<name>A0ACC4BE82_POPAL</name>
<reference evidence="1 2" key="1">
    <citation type="journal article" date="2024" name="Plant Biotechnol. J.">
        <title>Genome and CRISPR/Cas9 system of a widespread forest tree (Populus alba) in the world.</title>
        <authorList>
            <person name="Liu Y.J."/>
            <person name="Jiang P.F."/>
            <person name="Han X.M."/>
            <person name="Li X.Y."/>
            <person name="Wang H.M."/>
            <person name="Wang Y.J."/>
            <person name="Wang X.X."/>
            <person name="Zeng Q.Y."/>
        </authorList>
    </citation>
    <scope>NUCLEOTIDE SEQUENCE [LARGE SCALE GENOMIC DNA]</scope>
    <source>
        <strain evidence="2">cv. PAL-ZL1</strain>
    </source>
</reference>
<dbReference type="Proteomes" id="UP000309997">
    <property type="component" value="Unassembled WGS sequence"/>
</dbReference>
<accession>A0ACC4BE82</accession>
<dbReference type="EMBL" id="RCHU02000011">
    <property type="protein sequence ID" value="KAL3576878.1"/>
    <property type="molecule type" value="Genomic_DNA"/>
</dbReference>
<organism evidence="1 2">
    <name type="scientific">Populus alba</name>
    <name type="common">White poplar</name>
    <dbReference type="NCBI Taxonomy" id="43335"/>
    <lineage>
        <taxon>Eukaryota</taxon>
        <taxon>Viridiplantae</taxon>
        <taxon>Streptophyta</taxon>
        <taxon>Embryophyta</taxon>
        <taxon>Tracheophyta</taxon>
        <taxon>Spermatophyta</taxon>
        <taxon>Magnoliopsida</taxon>
        <taxon>eudicotyledons</taxon>
        <taxon>Gunneridae</taxon>
        <taxon>Pentapetalae</taxon>
        <taxon>rosids</taxon>
        <taxon>fabids</taxon>
        <taxon>Malpighiales</taxon>
        <taxon>Salicaceae</taxon>
        <taxon>Saliceae</taxon>
        <taxon>Populus</taxon>
    </lineage>
</organism>
<sequence>LSETFRTSRGIKQQEQALHTLTRSKMGILKETLSLQHLLQSPQQGCKIWNMYWMYQHQTGLDCSCSSSPETKPEDFLEGQAIVFPLSIATVGVFKKSWPYRAYVDLLMLAGLPPVSVLSAIIDSRRNNQLGHASVAFLIWRFHV</sequence>
<comment type="caution">
    <text evidence="1">The sequence shown here is derived from an EMBL/GenBank/DDBJ whole genome shotgun (WGS) entry which is preliminary data.</text>
</comment>
<feature type="non-terminal residue" evidence="1">
    <location>
        <position position="1"/>
    </location>
</feature>